<dbReference type="GeneID" id="100899275"/>
<dbReference type="CTD" id="39766"/>
<evidence type="ECO:0000313" key="3">
    <source>
        <dbReference type="RefSeq" id="XP_018495232.1"/>
    </source>
</evidence>
<proteinExistence type="inferred from homology"/>
<sequence>MDFLAENNTCGQTLLHIVSQGNAILAELTRLSSMIPPQLSHDRYSEIVLDFSYFKGIETFEKKLDNDTRLQDMDEVFKETHLNLLSKFYLVFECVHQFTVELNHFLAELEEGVFIQQSLESVLNNIDGKQLLAEALYICGIMLLYIDEKFEGSLREKILVLYYRYSAQRSNLVSNVDDVCTLFRSTGYVARKTRPPSYPEEYFKRVGINSEFVSMLIGRLRSDDFYNQLPLYPQPIHRSVALANQAALIYVALFFDSKILHHETAVMREVVDKYFADNWVIATYMGNVVNLIDSWEPYKAAKSALQNVQDTRSVQIRCDEMHAKVEKLIPQVDDILKEGVLTESMVLEKLQKLFSFARDCNFTLRWLMLHTARTPELFSKRAKQMRDIVLQKHNPQALFSLLLHTAEFEHKFKEVLQQLLKHKQDKWDYLKKECTERLRELSEAYSGERPLYRVEKIERLQKWFDDISKQVDSLSQEDPVAVGRRIVPLINALDQVQGFHQIEGHAHIRQCVQESRQQLHKMLRLLSIKTELLAHLDVIADVSYAWLLVDAYTAQMQGGIKRNPKMVVKLRATFLKLATALDLPLLRIIQASSKDMEAVSAFYSNELIGYIRRVLHIIPETMFTLLARIIQLQTNNIKQLPTRLMKDQLKEYAQLEERAEVAKLTHDISVFTDGVLEMKTTLVGIVEIDPRQLLEDGIRKELVNQLSLSLHGGLIFSAKPKPGEMLEKLSKLSQVVSGYHRSFEYVQDYIGIRGLKMFQEEFSRIVNYNVEQECNVYLRQQIQDWESDYQSKKVPIPKYAPIDTAAANFIGRLANELIRMTDPAVTVYVDSLFTWYDRVLHTKVLILSDFATMLKALGAVGMVGLDRLLSFRMRKSLLDISNTLIHTIDDQVWSHSLSVLTGSLKKTTVDGHVKLMTPLVTKVTKLFPSLAQALMKIGQLVLLRRHISHELKKNSKFNGKNLAAALRALNDATLLRMPERTTQVENDYLERLSSHLRFCGIYDPLKQIYVQNPSSPNLPMFLALSVISNISKFTYSRSVGCLVAKSKQIVDCVPFTYGVFVLLTQFHTDYTEDFVKVLCTYVKSACLPVAVSGKVDPDLANLLTFLDFASVELECVDRETLLKNLPEFILTQYKDLLTLGPEK</sequence>
<accession>A0AAJ7L600</accession>
<dbReference type="Pfam" id="PF10266">
    <property type="entry name" value="Strumpellin"/>
    <property type="match status" value="1"/>
</dbReference>
<evidence type="ECO:0000256" key="1">
    <source>
        <dbReference type="ARBA" id="ARBA00006224"/>
    </source>
</evidence>
<reference evidence="3" key="1">
    <citation type="submission" date="2025-08" db="UniProtKB">
        <authorList>
            <consortium name="RefSeq"/>
        </authorList>
    </citation>
    <scope>IDENTIFICATION</scope>
</reference>
<dbReference type="GO" id="GO:0140285">
    <property type="term" value="P:endosome fission"/>
    <property type="evidence" value="ECO:0007669"/>
    <property type="project" value="TreeGrafter"/>
</dbReference>
<evidence type="ECO:0000313" key="2">
    <source>
        <dbReference type="Proteomes" id="UP000694867"/>
    </source>
</evidence>
<dbReference type="GO" id="GO:0005768">
    <property type="term" value="C:endosome"/>
    <property type="evidence" value="ECO:0007669"/>
    <property type="project" value="TreeGrafter"/>
</dbReference>
<dbReference type="PANTHER" id="PTHR15691">
    <property type="entry name" value="WASH COMPLEX SUBUNIT 5"/>
    <property type="match status" value="1"/>
</dbReference>
<comment type="similarity">
    <text evidence="1">Belongs to the strumpellin family.</text>
</comment>
<gene>
    <name evidence="3" type="primary">LOC100899275</name>
</gene>
<dbReference type="KEGG" id="goe:100899275"/>
<dbReference type="RefSeq" id="XP_018495232.1">
    <property type="nucleotide sequence ID" value="XM_018639716.1"/>
</dbReference>
<name>A0AAJ7L600_9ACAR</name>
<dbReference type="PANTHER" id="PTHR15691:SF6">
    <property type="entry name" value="WASH COMPLEX SUBUNIT 5"/>
    <property type="match status" value="1"/>
</dbReference>
<organism evidence="2 3">
    <name type="scientific">Galendromus occidentalis</name>
    <name type="common">western predatory mite</name>
    <dbReference type="NCBI Taxonomy" id="34638"/>
    <lineage>
        <taxon>Eukaryota</taxon>
        <taxon>Metazoa</taxon>
        <taxon>Ecdysozoa</taxon>
        <taxon>Arthropoda</taxon>
        <taxon>Chelicerata</taxon>
        <taxon>Arachnida</taxon>
        <taxon>Acari</taxon>
        <taxon>Parasitiformes</taxon>
        <taxon>Mesostigmata</taxon>
        <taxon>Gamasina</taxon>
        <taxon>Phytoseioidea</taxon>
        <taxon>Phytoseiidae</taxon>
        <taxon>Typhlodrominae</taxon>
        <taxon>Galendromus</taxon>
    </lineage>
</organism>
<dbReference type="GO" id="GO:0030041">
    <property type="term" value="P:actin filament polymerization"/>
    <property type="evidence" value="ECO:0007669"/>
    <property type="project" value="TreeGrafter"/>
</dbReference>
<protein>
    <submittedName>
        <fullName evidence="3">WASH complex subunit 5</fullName>
    </submittedName>
</protein>
<dbReference type="GO" id="GO:0051125">
    <property type="term" value="P:regulation of actin nucleation"/>
    <property type="evidence" value="ECO:0007669"/>
    <property type="project" value="TreeGrafter"/>
</dbReference>
<dbReference type="GO" id="GO:0007032">
    <property type="term" value="P:endosome organization"/>
    <property type="evidence" value="ECO:0007669"/>
    <property type="project" value="TreeGrafter"/>
</dbReference>
<keyword evidence="2" id="KW-1185">Reference proteome</keyword>
<dbReference type="Proteomes" id="UP000694867">
    <property type="component" value="Unplaced"/>
</dbReference>
<dbReference type="AlphaFoldDB" id="A0AAJ7L600"/>
<dbReference type="GO" id="GO:0071203">
    <property type="term" value="C:WASH complex"/>
    <property type="evidence" value="ECO:0007669"/>
    <property type="project" value="InterPro"/>
</dbReference>
<dbReference type="InterPro" id="IPR019393">
    <property type="entry name" value="WASH_strumpellin"/>
</dbReference>